<dbReference type="AlphaFoldDB" id="A0A5C3P144"/>
<evidence type="ECO:0000313" key="2">
    <source>
        <dbReference type="Proteomes" id="UP000308197"/>
    </source>
</evidence>
<protein>
    <submittedName>
        <fullName evidence="1">Uncharacterized protein</fullName>
    </submittedName>
</protein>
<gene>
    <name evidence="1" type="ORF">K466DRAFT_602926</name>
</gene>
<keyword evidence="2" id="KW-1185">Reference proteome</keyword>
<reference evidence="1 2" key="1">
    <citation type="journal article" date="2019" name="Nat. Ecol. Evol.">
        <title>Megaphylogeny resolves global patterns of mushroom evolution.</title>
        <authorList>
            <person name="Varga T."/>
            <person name="Krizsan K."/>
            <person name="Foldi C."/>
            <person name="Dima B."/>
            <person name="Sanchez-Garcia M."/>
            <person name="Sanchez-Ramirez S."/>
            <person name="Szollosi G.J."/>
            <person name="Szarkandi J.G."/>
            <person name="Papp V."/>
            <person name="Albert L."/>
            <person name="Andreopoulos W."/>
            <person name="Angelini C."/>
            <person name="Antonin V."/>
            <person name="Barry K.W."/>
            <person name="Bougher N.L."/>
            <person name="Buchanan P."/>
            <person name="Buyck B."/>
            <person name="Bense V."/>
            <person name="Catcheside P."/>
            <person name="Chovatia M."/>
            <person name="Cooper J."/>
            <person name="Damon W."/>
            <person name="Desjardin D."/>
            <person name="Finy P."/>
            <person name="Geml J."/>
            <person name="Haridas S."/>
            <person name="Hughes K."/>
            <person name="Justo A."/>
            <person name="Karasinski D."/>
            <person name="Kautmanova I."/>
            <person name="Kiss B."/>
            <person name="Kocsube S."/>
            <person name="Kotiranta H."/>
            <person name="LaButti K.M."/>
            <person name="Lechner B.E."/>
            <person name="Liimatainen K."/>
            <person name="Lipzen A."/>
            <person name="Lukacs Z."/>
            <person name="Mihaltcheva S."/>
            <person name="Morgado L.N."/>
            <person name="Niskanen T."/>
            <person name="Noordeloos M.E."/>
            <person name="Ohm R.A."/>
            <person name="Ortiz-Santana B."/>
            <person name="Ovrebo C."/>
            <person name="Racz N."/>
            <person name="Riley R."/>
            <person name="Savchenko A."/>
            <person name="Shiryaev A."/>
            <person name="Soop K."/>
            <person name="Spirin V."/>
            <person name="Szebenyi C."/>
            <person name="Tomsovsky M."/>
            <person name="Tulloss R.E."/>
            <person name="Uehling J."/>
            <person name="Grigoriev I.V."/>
            <person name="Vagvolgyi C."/>
            <person name="Papp T."/>
            <person name="Martin F.M."/>
            <person name="Miettinen O."/>
            <person name="Hibbett D.S."/>
            <person name="Nagy L.G."/>
        </authorList>
    </citation>
    <scope>NUCLEOTIDE SEQUENCE [LARGE SCALE GENOMIC DNA]</scope>
    <source>
        <strain evidence="1 2">HHB13444</strain>
    </source>
</reference>
<name>A0A5C3P144_9APHY</name>
<sequence length="156" mass="17903">MARPASTTRAEALGTTSFMSVARLSLVKPVEVCDELESFYYLLRYFAVRYLRSNCSEDTLADFLNQFVDQYSLVDGHQVCGWKKLHTIATGHLAMAHIVPLNCDSNMIESRDFHYFAFCRDFLARPGAFGLDPLQAVAREMRVWQWMVIRPRVSIL</sequence>
<dbReference type="InParanoid" id="A0A5C3P144"/>
<dbReference type="Proteomes" id="UP000308197">
    <property type="component" value="Unassembled WGS sequence"/>
</dbReference>
<evidence type="ECO:0000313" key="1">
    <source>
        <dbReference type="EMBL" id="TFK83366.1"/>
    </source>
</evidence>
<accession>A0A5C3P144</accession>
<dbReference type="EMBL" id="ML211399">
    <property type="protein sequence ID" value="TFK83366.1"/>
    <property type="molecule type" value="Genomic_DNA"/>
</dbReference>
<organism evidence="1 2">
    <name type="scientific">Polyporus arcularius HHB13444</name>
    <dbReference type="NCBI Taxonomy" id="1314778"/>
    <lineage>
        <taxon>Eukaryota</taxon>
        <taxon>Fungi</taxon>
        <taxon>Dikarya</taxon>
        <taxon>Basidiomycota</taxon>
        <taxon>Agaricomycotina</taxon>
        <taxon>Agaricomycetes</taxon>
        <taxon>Polyporales</taxon>
        <taxon>Polyporaceae</taxon>
        <taxon>Polyporus</taxon>
    </lineage>
</organism>
<proteinExistence type="predicted"/>